<evidence type="ECO:0000259" key="1">
    <source>
        <dbReference type="Pfam" id="PF01656"/>
    </source>
</evidence>
<dbReference type="RefSeq" id="WP_068005818.1">
    <property type="nucleotide sequence ID" value="NZ_QQBC01000014.1"/>
</dbReference>
<proteinExistence type="predicted"/>
<evidence type="ECO:0000313" key="2">
    <source>
        <dbReference type="EMBL" id="RDI61368.1"/>
    </source>
</evidence>
<dbReference type="PANTHER" id="PTHR13696:SF52">
    <property type="entry name" value="PARA FAMILY PROTEIN CT_582"/>
    <property type="match status" value="1"/>
</dbReference>
<dbReference type="Pfam" id="PF01656">
    <property type="entry name" value="CbiA"/>
    <property type="match status" value="1"/>
</dbReference>
<keyword evidence="3" id="KW-1185">Reference proteome</keyword>
<dbReference type="InterPro" id="IPR027417">
    <property type="entry name" value="P-loop_NTPase"/>
</dbReference>
<dbReference type="AlphaFoldDB" id="A0A370HS82"/>
<dbReference type="InterPro" id="IPR050678">
    <property type="entry name" value="DNA_Partitioning_ATPase"/>
</dbReference>
<organism evidence="2 3">
    <name type="scientific">Nocardia pseudobrasiliensis</name>
    <dbReference type="NCBI Taxonomy" id="45979"/>
    <lineage>
        <taxon>Bacteria</taxon>
        <taxon>Bacillati</taxon>
        <taxon>Actinomycetota</taxon>
        <taxon>Actinomycetes</taxon>
        <taxon>Mycobacteriales</taxon>
        <taxon>Nocardiaceae</taxon>
        <taxon>Nocardia</taxon>
    </lineage>
</organism>
<dbReference type="STRING" id="1210086.GCA_001613105_06487"/>
<dbReference type="Proteomes" id="UP000254869">
    <property type="component" value="Unassembled WGS sequence"/>
</dbReference>
<reference evidence="2 3" key="1">
    <citation type="submission" date="2018-07" db="EMBL/GenBank/DDBJ databases">
        <title>Genomic Encyclopedia of Type Strains, Phase IV (KMG-IV): sequencing the most valuable type-strain genomes for metagenomic binning, comparative biology and taxonomic classification.</title>
        <authorList>
            <person name="Goeker M."/>
        </authorList>
    </citation>
    <scope>NUCLEOTIDE SEQUENCE [LARGE SCALE GENOMIC DNA]</scope>
    <source>
        <strain evidence="2 3">DSM 44290</strain>
    </source>
</reference>
<dbReference type="CDD" id="cd02042">
    <property type="entry name" value="ParAB_family"/>
    <property type="match status" value="1"/>
</dbReference>
<accession>A0A370HS82</accession>
<protein>
    <submittedName>
        <fullName evidence="2">Chromosome partitioning protein</fullName>
    </submittedName>
</protein>
<name>A0A370HS82_9NOCA</name>
<dbReference type="Gene3D" id="3.40.50.300">
    <property type="entry name" value="P-loop containing nucleotide triphosphate hydrolases"/>
    <property type="match status" value="1"/>
</dbReference>
<evidence type="ECO:0000313" key="3">
    <source>
        <dbReference type="Proteomes" id="UP000254869"/>
    </source>
</evidence>
<comment type="caution">
    <text evidence="2">The sequence shown here is derived from an EMBL/GenBank/DDBJ whole genome shotgun (WGS) entry which is preliminary data.</text>
</comment>
<dbReference type="EMBL" id="QQBC01000014">
    <property type="protein sequence ID" value="RDI61368.1"/>
    <property type="molecule type" value="Genomic_DNA"/>
</dbReference>
<gene>
    <name evidence="2" type="ORF">DFR76_11493</name>
</gene>
<dbReference type="SUPFAM" id="SSF52540">
    <property type="entry name" value="P-loop containing nucleoside triphosphate hydrolases"/>
    <property type="match status" value="1"/>
</dbReference>
<dbReference type="PANTHER" id="PTHR13696">
    <property type="entry name" value="P-LOOP CONTAINING NUCLEOSIDE TRIPHOSPHATE HYDROLASE"/>
    <property type="match status" value="1"/>
</dbReference>
<feature type="domain" description="CobQ/CobB/MinD/ParA nucleotide binding" evidence="1">
    <location>
        <begin position="16"/>
        <end position="57"/>
    </location>
</feature>
<dbReference type="InterPro" id="IPR002586">
    <property type="entry name" value="CobQ/CobB/MinD/ParA_Nub-bd_dom"/>
</dbReference>
<sequence>MTNSVAPLDLPKPLVITLGNLKGGVGKTTSAFFLAGYFAQVHQLRVLVIDADPLSQTGYSWYRRLLKGEIEVPFTLIAFPSRHVDDCIADNAADYDVVIVDAGGESAEIFKAAIPSTDELILLTSVSPSEVKRVPSTYRAAEEAAADAAREIRVRVLMTKVPVTMKNGVNVSTEYRTQRSHLEDAGYEVFESYLSAWKWYREAADGEVGEGAENPLHDLGEYQQVGEELVSPYRVALGVPA</sequence>